<dbReference type="KEGG" id="xbc:ELE36_18435"/>
<feature type="transmembrane region" description="Helical" evidence="1">
    <location>
        <begin position="80"/>
        <end position="104"/>
    </location>
</feature>
<name>A0A411HNZ3_9GAMM</name>
<keyword evidence="1" id="KW-0472">Membrane</keyword>
<organism evidence="2 3">
    <name type="scientific">Pseudolysobacter antarcticus</name>
    <dbReference type="NCBI Taxonomy" id="2511995"/>
    <lineage>
        <taxon>Bacteria</taxon>
        <taxon>Pseudomonadati</taxon>
        <taxon>Pseudomonadota</taxon>
        <taxon>Gammaproteobacteria</taxon>
        <taxon>Lysobacterales</taxon>
        <taxon>Rhodanobacteraceae</taxon>
        <taxon>Pseudolysobacter</taxon>
    </lineage>
</organism>
<evidence type="ECO:0000256" key="1">
    <source>
        <dbReference type="SAM" id="Phobius"/>
    </source>
</evidence>
<gene>
    <name evidence="2" type="ORF">ELE36_18435</name>
</gene>
<dbReference type="EMBL" id="CP035704">
    <property type="protein sequence ID" value="QBB72182.1"/>
    <property type="molecule type" value="Genomic_DNA"/>
</dbReference>
<proteinExistence type="predicted"/>
<dbReference type="Proteomes" id="UP000291562">
    <property type="component" value="Chromosome"/>
</dbReference>
<evidence type="ECO:0000313" key="2">
    <source>
        <dbReference type="EMBL" id="QBB72182.1"/>
    </source>
</evidence>
<evidence type="ECO:0000313" key="3">
    <source>
        <dbReference type="Proteomes" id="UP000291562"/>
    </source>
</evidence>
<keyword evidence="1" id="KW-1133">Transmembrane helix</keyword>
<feature type="transmembrane region" description="Helical" evidence="1">
    <location>
        <begin position="36"/>
        <end position="60"/>
    </location>
</feature>
<protein>
    <submittedName>
        <fullName evidence="2">Uncharacterized protein</fullName>
    </submittedName>
</protein>
<keyword evidence="1" id="KW-0812">Transmembrane</keyword>
<reference evidence="2 3" key="1">
    <citation type="submission" date="2019-01" db="EMBL/GenBank/DDBJ databases">
        <title>Pseudolysobacter antarctica gen. nov., sp. nov., isolated from Fildes Peninsula, Antarctica.</title>
        <authorList>
            <person name="Wei Z."/>
            <person name="Peng F."/>
        </authorList>
    </citation>
    <scope>NUCLEOTIDE SEQUENCE [LARGE SCALE GENOMIC DNA]</scope>
    <source>
        <strain evidence="2 3">AQ6-296</strain>
    </source>
</reference>
<dbReference type="RefSeq" id="WP_129835904.1">
    <property type="nucleotide sequence ID" value="NZ_CP035704.1"/>
</dbReference>
<accession>A0A411HNZ3</accession>
<feature type="transmembrane region" description="Helical" evidence="1">
    <location>
        <begin position="125"/>
        <end position="147"/>
    </location>
</feature>
<sequence>MQRIEPTFGSAEPEKDQVALTRARAIAKSRRTRKAILDWLVTVLIAFATIALCVACAWYAGVIPDQYKFGTPKLFERSIIVIGFIVVLGSQLVGSILMFNVSFVQGGLSLFVPGYIYIALRRNKLYVPVMGTWFVGLLAIVVGTILLA</sequence>
<dbReference type="AlphaFoldDB" id="A0A411HNZ3"/>
<keyword evidence="3" id="KW-1185">Reference proteome</keyword>